<name>A0A0A9BKL9_ARUDO</name>
<protein>
    <submittedName>
        <fullName evidence="2">Uncharacterized protein</fullName>
    </submittedName>
</protein>
<feature type="chain" id="PRO_5002044221" evidence="1">
    <location>
        <begin position="24"/>
        <end position="55"/>
    </location>
</feature>
<sequence length="55" mass="6275">MSRHVFFLGCCVICLSSLPPCLGAHPTKIWFLKFPTMFMNSSSLFQPQHLNIPFC</sequence>
<reference evidence="2" key="1">
    <citation type="submission" date="2014-09" db="EMBL/GenBank/DDBJ databases">
        <authorList>
            <person name="Magalhaes I.L.F."/>
            <person name="Oliveira U."/>
            <person name="Santos F.R."/>
            <person name="Vidigal T.H.D.A."/>
            <person name="Brescovit A.D."/>
            <person name="Santos A.J."/>
        </authorList>
    </citation>
    <scope>NUCLEOTIDE SEQUENCE</scope>
    <source>
        <tissue evidence="2">Shoot tissue taken approximately 20 cm above the soil surface</tissue>
    </source>
</reference>
<dbReference type="EMBL" id="GBRH01238068">
    <property type="protein sequence ID" value="JAD59827.1"/>
    <property type="molecule type" value="Transcribed_RNA"/>
</dbReference>
<keyword evidence="1" id="KW-0732">Signal</keyword>
<proteinExistence type="predicted"/>
<reference evidence="2" key="2">
    <citation type="journal article" date="2015" name="Data Brief">
        <title>Shoot transcriptome of the giant reed, Arundo donax.</title>
        <authorList>
            <person name="Barrero R.A."/>
            <person name="Guerrero F.D."/>
            <person name="Moolhuijzen P."/>
            <person name="Goolsby J.A."/>
            <person name="Tidwell J."/>
            <person name="Bellgard S.E."/>
            <person name="Bellgard M.I."/>
        </authorList>
    </citation>
    <scope>NUCLEOTIDE SEQUENCE</scope>
    <source>
        <tissue evidence="2">Shoot tissue taken approximately 20 cm above the soil surface</tissue>
    </source>
</reference>
<organism evidence="2">
    <name type="scientific">Arundo donax</name>
    <name type="common">Giant reed</name>
    <name type="synonym">Donax arundinaceus</name>
    <dbReference type="NCBI Taxonomy" id="35708"/>
    <lineage>
        <taxon>Eukaryota</taxon>
        <taxon>Viridiplantae</taxon>
        <taxon>Streptophyta</taxon>
        <taxon>Embryophyta</taxon>
        <taxon>Tracheophyta</taxon>
        <taxon>Spermatophyta</taxon>
        <taxon>Magnoliopsida</taxon>
        <taxon>Liliopsida</taxon>
        <taxon>Poales</taxon>
        <taxon>Poaceae</taxon>
        <taxon>PACMAD clade</taxon>
        <taxon>Arundinoideae</taxon>
        <taxon>Arundineae</taxon>
        <taxon>Arundo</taxon>
    </lineage>
</organism>
<feature type="signal peptide" evidence="1">
    <location>
        <begin position="1"/>
        <end position="23"/>
    </location>
</feature>
<accession>A0A0A9BKL9</accession>
<evidence type="ECO:0000256" key="1">
    <source>
        <dbReference type="SAM" id="SignalP"/>
    </source>
</evidence>
<evidence type="ECO:0000313" key="2">
    <source>
        <dbReference type="EMBL" id="JAD59827.1"/>
    </source>
</evidence>
<dbReference type="AlphaFoldDB" id="A0A0A9BKL9"/>